<dbReference type="GeneID" id="20673646"/>
<evidence type="ECO:0000313" key="3">
    <source>
        <dbReference type="Proteomes" id="UP000030671"/>
    </source>
</evidence>
<evidence type="ECO:0000259" key="1">
    <source>
        <dbReference type="Pfam" id="PF23153"/>
    </source>
</evidence>
<dbReference type="AlphaFoldDB" id="W4K047"/>
<dbReference type="GO" id="GO:0005737">
    <property type="term" value="C:cytoplasm"/>
    <property type="evidence" value="ECO:0007669"/>
    <property type="project" value="TreeGrafter"/>
</dbReference>
<dbReference type="PANTHER" id="PTHR22741">
    <property type="entry name" value="P140CAP/SNIP-RELATED"/>
    <property type="match status" value="1"/>
</dbReference>
<sequence>MYTTRNYPAVYAPMNGRTQINIMPAADVPRAVATLLQTTKRLQEMLELWSTYQANESQVSDVYVRVGTEFNATVTAFAYYSIDMSELYYIPQELRGVLENCLSEDASPQVLAKYMPQVRQILFNLLQGLRNKQPAYWRAVGGNQVIVP</sequence>
<dbReference type="eggNOG" id="ENOG502SR60">
    <property type="taxonomic scope" value="Eukaryota"/>
</dbReference>
<gene>
    <name evidence="2" type="ORF">HETIRDRAFT_420335</name>
</gene>
<reference evidence="2 3" key="1">
    <citation type="journal article" date="2012" name="New Phytol.">
        <title>Insight into trade-off between wood decay and parasitism from the genome of a fungal forest pathogen.</title>
        <authorList>
            <person name="Olson A."/>
            <person name="Aerts A."/>
            <person name="Asiegbu F."/>
            <person name="Belbahri L."/>
            <person name="Bouzid O."/>
            <person name="Broberg A."/>
            <person name="Canback B."/>
            <person name="Coutinho P.M."/>
            <person name="Cullen D."/>
            <person name="Dalman K."/>
            <person name="Deflorio G."/>
            <person name="van Diepen L.T."/>
            <person name="Dunand C."/>
            <person name="Duplessis S."/>
            <person name="Durling M."/>
            <person name="Gonthier P."/>
            <person name="Grimwood J."/>
            <person name="Fossdal C.G."/>
            <person name="Hansson D."/>
            <person name="Henrissat B."/>
            <person name="Hietala A."/>
            <person name="Himmelstrand K."/>
            <person name="Hoffmeister D."/>
            <person name="Hogberg N."/>
            <person name="James T.Y."/>
            <person name="Karlsson M."/>
            <person name="Kohler A."/>
            <person name="Kues U."/>
            <person name="Lee Y.H."/>
            <person name="Lin Y.C."/>
            <person name="Lind M."/>
            <person name="Lindquist E."/>
            <person name="Lombard V."/>
            <person name="Lucas S."/>
            <person name="Lunden K."/>
            <person name="Morin E."/>
            <person name="Murat C."/>
            <person name="Park J."/>
            <person name="Raffaello T."/>
            <person name="Rouze P."/>
            <person name="Salamov A."/>
            <person name="Schmutz J."/>
            <person name="Solheim H."/>
            <person name="Stahlberg J."/>
            <person name="Velez H."/>
            <person name="de Vries R.P."/>
            <person name="Wiebenga A."/>
            <person name="Woodward S."/>
            <person name="Yakovlev I."/>
            <person name="Garbelotto M."/>
            <person name="Martin F."/>
            <person name="Grigoriev I.V."/>
            <person name="Stenlid J."/>
        </authorList>
    </citation>
    <scope>NUCLEOTIDE SEQUENCE [LARGE SCALE GENOMIC DNA]</scope>
    <source>
        <strain evidence="2 3">TC 32-1</strain>
    </source>
</reference>
<name>W4K047_HETIT</name>
<dbReference type="EMBL" id="KI925461">
    <property type="protein sequence ID" value="ETW79167.1"/>
    <property type="molecule type" value="Genomic_DNA"/>
</dbReference>
<dbReference type="GO" id="GO:0030010">
    <property type="term" value="P:establishment of cell polarity"/>
    <property type="evidence" value="ECO:0007669"/>
    <property type="project" value="TreeGrafter"/>
</dbReference>
<dbReference type="GO" id="GO:0051286">
    <property type="term" value="C:cell tip"/>
    <property type="evidence" value="ECO:0007669"/>
    <property type="project" value="TreeGrafter"/>
</dbReference>
<dbReference type="HOGENOM" id="CLU_128311_1_0_1"/>
<dbReference type="KEGG" id="hir:HETIRDRAFT_420335"/>
<organism evidence="2 3">
    <name type="scientific">Heterobasidion irregulare (strain TC 32-1)</name>
    <dbReference type="NCBI Taxonomy" id="747525"/>
    <lineage>
        <taxon>Eukaryota</taxon>
        <taxon>Fungi</taxon>
        <taxon>Dikarya</taxon>
        <taxon>Basidiomycota</taxon>
        <taxon>Agaricomycotina</taxon>
        <taxon>Agaricomycetes</taxon>
        <taxon>Russulales</taxon>
        <taxon>Bondarzewiaceae</taxon>
        <taxon>Heterobasidion</taxon>
        <taxon>Heterobasidion annosum species complex</taxon>
    </lineage>
</organism>
<dbReference type="InParanoid" id="W4K047"/>
<keyword evidence="3" id="KW-1185">Reference proteome</keyword>
<feature type="domain" description="Aip3p/Bud6 N-terminal" evidence="1">
    <location>
        <begin position="30"/>
        <end position="137"/>
    </location>
</feature>
<dbReference type="Pfam" id="PF23153">
    <property type="entry name" value="Aip3p_Bud6_N"/>
    <property type="match status" value="1"/>
</dbReference>
<accession>W4K047</accession>
<protein>
    <recommendedName>
        <fullName evidence="1">Aip3p/Bud6 N-terminal domain-containing protein</fullName>
    </recommendedName>
</protein>
<dbReference type="PANTHER" id="PTHR22741:SF10">
    <property type="entry name" value="COILED-COIL DOMAIN-CONTAINING PROTEIN CG32809"/>
    <property type="match status" value="1"/>
</dbReference>
<dbReference type="InterPro" id="IPR056279">
    <property type="entry name" value="Aip3p_Bud6_N"/>
</dbReference>
<dbReference type="Proteomes" id="UP000030671">
    <property type="component" value="Unassembled WGS sequence"/>
</dbReference>
<dbReference type="RefSeq" id="XP_009549424.1">
    <property type="nucleotide sequence ID" value="XM_009551129.1"/>
</dbReference>
<dbReference type="InterPro" id="IPR051825">
    <property type="entry name" value="SRCIN1"/>
</dbReference>
<proteinExistence type="predicted"/>
<evidence type="ECO:0000313" key="2">
    <source>
        <dbReference type="EMBL" id="ETW79167.1"/>
    </source>
</evidence>
<dbReference type="OrthoDB" id="783096at2759"/>